<feature type="non-terminal residue" evidence="1">
    <location>
        <position position="1"/>
    </location>
</feature>
<keyword evidence="2" id="KW-1185">Reference proteome</keyword>
<name>A0A2P5BJL1_PARAD</name>
<reference evidence="2" key="1">
    <citation type="submission" date="2016-06" db="EMBL/GenBank/DDBJ databases">
        <title>Parallel loss of symbiosis genes in relatives of nitrogen-fixing non-legume Parasponia.</title>
        <authorList>
            <person name="Van Velzen R."/>
            <person name="Holmer R."/>
            <person name="Bu F."/>
            <person name="Rutten L."/>
            <person name="Van Zeijl A."/>
            <person name="Liu W."/>
            <person name="Santuari L."/>
            <person name="Cao Q."/>
            <person name="Sharma T."/>
            <person name="Shen D."/>
            <person name="Roswanjaya Y."/>
            <person name="Wardhani T."/>
            <person name="Kalhor M.S."/>
            <person name="Jansen J."/>
            <person name="Van den Hoogen J."/>
            <person name="Gungor B."/>
            <person name="Hartog M."/>
            <person name="Hontelez J."/>
            <person name="Verver J."/>
            <person name="Yang W.-C."/>
            <person name="Schijlen E."/>
            <person name="Repin R."/>
            <person name="Schilthuizen M."/>
            <person name="Schranz E."/>
            <person name="Heidstra R."/>
            <person name="Miyata K."/>
            <person name="Fedorova E."/>
            <person name="Kohlen W."/>
            <person name="Bisseling T."/>
            <person name="Smit S."/>
            <person name="Geurts R."/>
        </authorList>
    </citation>
    <scope>NUCLEOTIDE SEQUENCE [LARGE SCALE GENOMIC DNA]</scope>
    <source>
        <strain evidence="2">cv. WU1-14</strain>
    </source>
</reference>
<dbReference type="OrthoDB" id="10382606at2759"/>
<dbReference type="AlphaFoldDB" id="A0A2P5BJL1"/>
<comment type="caution">
    <text evidence="1">The sequence shown here is derived from an EMBL/GenBank/DDBJ whole genome shotgun (WGS) entry which is preliminary data.</text>
</comment>
<sequence>INPFFFFLVRHPFSSLRQDSRITSRAAVASLSRCGHSVWVELISVGGHLSPSFYSRIDALID</sequence>
<evidence type="ECO:0000313" key="1">
    <source>
        <dbReference type="EMBL" id="PON48979.1"/>
    </source>
</evidence>
<dbReference type="EMBL" id="JXTB01000269">
    <property type="protein sequence ID" value="PON48979.1"/>
    <property type="molecule type" value="Genomic_DNA"/>
</dbReference>
<accession>A0A2P5BJL1</accession>
<proteinExistence type="predicted"/>
<dbReference type="Proteomes" id="UP000237105">
    <property type="component" value="Unassembled WGS sequence"/>
</dbReference>
<protein>
    <submittedName>
        <fullName evidence="1">Uncharacterized protein</fullName>
    </submittedName>
</protein>
<gene>
    <name evidence="1" type="ORF">PanWU01x14_233800</name>
</gene>
<evidence type="ECO:0000313" key="2">
    <source>
        <dbReference type="Proteomes" id="UP000237105"/>
    </source>
</evidence>
<organism evidence="1 2">
    <name type="scientific">Parasponia andersonii</name>
    <name type="common">Sponia andersonii</name>
    <dbReference type="NCBI Taxonomy" id="3476"/>
    <lineage>
        <taxon>Eukaryota</taxon>
        <taxon>Viridiplantae</taxon>
        <taxon>Streptophyta</taxon>
        <taxon>Embryophyta</taxon>
        <taxon>Tracheophyta</taxon>
        <taxon>Spermatophyta</taxon>
        <taxon>Magnoliopsida</taxon>
        <taxon>eudicotyledons</taxon>
        <taxon>Gunneridae</taxon>
        <taxon>Pentapetalae</taxon>
        <taxon>rosids</taxon>
        <taxon>fabids</taxon>
        <taxon>Rosales</taxon>
        <taxon>Cannabaceae</taxon>
        <taxon>Parasponia</taxon>
    </lineage>
</organism>